<protein>
    <submittedName>
        <fullName evidence="2">Uncharacterized protein</fullName>
    </submittedName>
</protein>
<feature type="region of interest" description="Disordered" evidence="1">
    <location>
        <begin position="426"/>
        <end position="449"/>
    </location>
</feature>
<comment type="caution">
    <text evidence="2">The sequence shown here is derived from an EMBL/GenBank/DDBJ whole genome shotgun (WGS) entry which is preliminary data.</text>
</comment>
<feature type="compositionally biased region" description="Polar residues" evidence="1">
    <location>
        <begin position="426"/>
        <end position="440"/>
    </location>
</feature>
<sequence>MTERDILPGNQSLPPIRDILLGPETVIYNQLPQQGIDIRLPSAGVGPFKMAATDHTSRARQQSVWPMNAPDCTRQDLEMPSTTIGTGLPNFHVTLEPRAISSVHPAALFSLSNNEPRMDRRPSELAGLKTAGLPSEARERGSGLAIQVGHRSRRQKRIYRHKFFSDSIGQDEYRFIDALVSSLSQTRLAAQAITMFAEMYEKRVSLQSGPFNVPECLPTGEEVSDMLSYADFIGRALQQLRPLHSMCAVTAAVEQTSAFEPMKYWMVDCSRSAEGAYDVGAHLVSRPLAATPVKAEARAACPVDTRFRVRLWPLAAGVQVDLRAEIGRLRRSGERNEALLDALSCTDDADTYNTVAQRLMDSTVTRDSIYNDLPDHLKAVGQPEPAPAAVVAPSSPHHSPATSYAAATSSSIRPVTCLHYHGALPASSSVTDSNESSGITSERRLSGDAQSETNFLKTPASAAGFVSLGTGGAVIDRGGKDEADRSLDPNWMACYQY</sequence>
<gene>
    <name evidence="2" type="ORF">Purlil1_13571</name>
</gene>
<name>A0ABR0BDP4_PURLI</name>
<evidence type="ECO:0000313" key="2">
    <source>
        <dbReference type="EMBL" id="KAK4070026.1"/>
    </source>
</evidence>
<reference evidence="2 3" key="1">
    <citation type="journal article" date="2024" name="Microbiol. Resour. Announc.">
        <title>Genome annotations for the ascomycete fungi Trichoderma harzianum, Trichoderma aggressivum, and Purpureocillium lilacinum.</title>
        <authorList>
            <person name="Beijen E.P.W."/>
            <person name="Ohm R.A."/>
        </authorList>
    </citation>
    <scope>NUCLEOTIDE SEQUENCE [LARGE SCALE GENOMIC DNA]</scope>
    <source>
        <strain evidence="2 3">CBS 150709</strain>
    </source>
</reference>
<dbReference type="Proteomes" id="UP001287286">
    <property type="component" value="Unassembled WGS sequence"/>
</dbReference>
<accession>A0ABR0BDP4</accession>
<dbReference type="EMBL" id="JAWRVI010000248">
    <property type="protein sequence ID" value="KAK4070026.1"/>
    <property type="molecule type" value="Genomic_DNA"/>
</dbReference>
<proteinExistence type="predicted"/>
<evidence type="ECO:0000256" key="1">
    <source>
        <dbReference type="SAM" id="MobiDB-lite"/>
    </source>
</evidence>
<keyword evidence="3" id="KW-1185">Reference proteome</keyword>
<evidence type="ECO:0000313" key="3">
    <source>
        <dbReference type="Proteomes" id="UP001287286"/>
    </source>
</evidence>
<organism evidence="2 3">
    <name type="scientific">Purpureocillium lilacinum</name>
    <name type="common">Paecilomyces lilacinus</name>
    <dbReference type="NCBI Taxonomy" id="33203"/>
    <lineage>
        <taxon>Eukaryota</taxon>
        <taxon>Fungi</taxon>
        <taxon>Dikarya</taxon>
        <taxon>Ascomycota</taxon>
        <taxon>Pezizomycotina</taxon>
        <taxon>Sordariomycetes</taxon>
        <taxon>Hypocreomycetidae</taxon>
        <taxon>Hypocreales</taxon>
        <taxon>Ophiocordycipitaceae</taxon>
        <taxon>Purpureocillium</taxon>
    </lineage>
</organism>